<name>A0A1Q9BSU8_SYMMI</name>
<proteinExistence type="predicted"/>
<evidence type="ECO:0000313" key="2">
    <source>
        <dbReference type="Proteomes" id="UP000186817"/>
    </source>
</evidence>
<keyword evidence="2" id="KW-1185">Reference proteome</keyword>
<sequence length="50" mass="5534">DLNTFVVDWVQRNCVQPSETTSLYRLAGRIGTTNLAMLESAAFVTRTATD</sequence>
<organism evidence="1 2">
    <name type="scientific">Symbiodinium microadriaticum</name>
    <name type="common">Dinoflagellate</name>
    <name type="synonym">Zooxanthella microadriatica</name>
    <dbReference type="NCBI Taxonomy" id="2951"/>
    <lineage>
        <taxon>Eukaryota</taxon>
        <taxon>Sar</taxon>
        <taxon>Alveolata</taxon>
        <taxon>Dinophyceae</taxon>
        <taxon>Suessiales</taxon>
        <taxon>Symbiodiniaceae</taxon>
        <taxon>Symbiodinium</taxon>
    </lineage>
</organism>
<dbReference type="EMBL" id="LSRX01004818">
    <property type="protein sequence ID" value="OLP73763.1"/>
    <property type="molecule type" value="Genomic_DNA"/>
</dbReference>
<gene>
    <name evidence="1" type="ORF">AK812_SmicGene46894</name>
</gene>
<comment type="caution">
    <text evidence="1">The sequence shown here is derived from an EMBL/GenBank/DDBJ whole genome shotgun (WGS) entry which is preliminary data.</text>
</comment>
<evidence type="ECO:0000313" key="1">
    <source>
        <dbReference type="EMBL" id="OLP73763.1"/>
    </source>
</evidence>
<dbReference type="AlphaFoldDB" id="A0A1Q9BSU8"/>
<dbReference type="Proteomes" id="UP000186817">
    <property type="component" value="Unassembled WGS sequence"/>
</dbReference>
<accession>A0A1Q9BSU8</accession>
<reference evidence="1 2" key="1">
    <citation type="submission" date="2016-02" db="EMBL/GenBank/DDBJ databases">
        <title>Genome analysis of coral dinoflagellate symbionts highlights evolutionary adaptations to a symbiotic lifestyle.</title>
        <authorList>
            <person name="Aranda M."/>
            <person name="Li Y."/>
            <person name="Liew Y.J."/>
            <person name="Baumgarten S."/>
            <person name="Simakov O."/>
            <person name="Wilson M."/>
            <person name="Piel J."/>
            <person name="Ashoor H."/>
            <person name="Bougouffa S."/>
            <person name="Bajic V.B."/>
            <person name="Ryu T."/>
            <person name="Ravasi T."/>
            <person name="Bayer T."/>
            <person name="Micklem G."/>
            <person name="Kim H."/>
            <person name="Bhak J."/>
            <person name="Lajeunesse T.C."/>
            <person name="Voolstra C.R."/>
        </authorList>
    </citation>
    <scope>NUCLEOTIDE SEQUENCE [LARGE SCALE GENOMIC DNA]</scope>
    <source>
        <strain evidence="1 2">CCMP2467</strain>
    </source>
</reference>
<feature type="non-terminal residue" evidence="1">
    <location>
        <position position="1"/>
    </location>
</feature>
<protein>
    <submittedName>
        <fullName evidence="1">Uncharacterized protein</fullName>
    </submittedName>
</protein>